<sequence length="69" mass="7566">MGGRLWCIHIGVEAGGQKGRGSDDESRGAQLHKNKALGIKEVDSKECHSVVEVDLPIMKKGTQMQDNKY</sequence>
<reference evidence="1 2" key="1">
    <citation type="journal article" date="2014" name="Agronomy (Basel)">
        <title>A Draft Genome Sequence for Ensete ventricosum, the Drought-Tolerant Tree Against Hunger.</title>
        <authorList>
            <person name="Harrison J."/>
            <person name="Moore K.A."/>
            <person name="Paszkiewicz K."/>
            <person name="Jones T."/>
            <person name="Grant M."/>
            <person name="Ambacheew D."/>
            <person name="Muzemil S."/>
            <person name="Studholme D.J."/>
        </authorList>
    </citation>
    <scope>NUCLEOTIDE SEQUENCE [LARGE SCALE GENOMIC DNA]</scope>
</reference>
<protein>
    <submittedName>
        <fullName evidence="1">Uncharacterized protein</fullName>
    </submittedName>
</protein>
<name>A0A426WVT6_ENSVE</name>
<accession>A0A426WVT6</accession>
<proteinExistence type="predicted"/>
<evidence type="ECO:0000313" key="1">
    <source>
        <dbReference type="EMBL" id="RRT31383.1"/>
    </source>
</evidence>
<comment type="caution">
    <text evidence="1">The sequence shown here is derived from an EMBL/GenBank/DDBJ whole genome shotgun (WGS) entry which is preliminary data.</text>
</comment>
<gene>
    <name evidence="1" type="ORF">B296_00045938</name>
</gene>
<dbReference type="AlphaFoldDB" id="A0A426WVT6"/>
<organism evidence="1 2">
    <name type="scientific">Ensete ventricosum</name>
    <name type="common">Abyssinian banana</name>
    <name type="synonym">Musa ensete</name>
    <dbReference type="NCBI Taxonomy" id="4639"/>
    <lineage>
        <taxon>Eukaryota</taxon>
        <taxon>Viridiplantae</taxon>
        <taxon>Streptophyta</taxon>
        <taxon>Embryophyta</taxon>
        <taxon>Tracheophyta</taxon>
        <taxon>Spermatophyta</taxon>
        <taxon>Magnoliopsida</taxon>
        <taxon>Liliopsida</taxon>
        <taxon>Zingiberales</taxon>
        <taxon>Musaceae</taxon>
        <taxon>Ensete</taxon>
    </lineage>
</organism>
<evidence type="ECO:0000313" key="2">
    <source>
        <dbReference type="Proteomes" id="UP000287651"/>
    </source>
</evidence>
<dbReference type="EMBL" id="AMZH03040537">
    <property type="protein sequence ID" value="RRT31383.1"/>
    <property type="molecule type" value="Genomic_DNA"/>
</dbReference>
<dbReference type="Proteomes" id="UP000287651">
    <property type="component" value="Unassembled WGS sequence"/>
</dbReference>